<keyword evidence="1" id="KW-0472">Membrane</keyword>
<dbReference type="AlphaFoldDB" id="A0A1H6FX86"/>
<keyword evidence="3" id="KW-1185">Reference proteome</keyword>
<name>A0A1H6FX86_9EURY</name>
<feature type="transmembrane region" description="Helical" evidence="1">
    <location>
        <begin position="86"/>
        <end position="117"/>
    </location>
</feature>
<evidence type="ECO:0000313" key="3">
    <source>
        <dbReference type="Proteomes" id="UP000199112"/>
    </source>
</evidence>
<dbReference type="InterPro" id="IPR007403">
    <property type="entry name" value="DUF456"/>
</dbReference>
<keyword evidence="1" id="KW-0812">Transmembrane</keyword>
<accession>A0A1H6FX86</accession>
<dbReference type="RefSeq" id="WP_090506923.1">
    <property type="nucleotide sequence ID" value="NZ_FNWL01000002.1"/>
</dbReference>
<gene>
    <name evidence="2" type="ORF">SAMN04487967_2056</name>
</gene>
<evidence type="ECO:0000313" key="2">
    <source>
        <dbReference type="EMBL" id="SEH15397.1"/>
    </source>
</evidence>
<dbReference type="Pfam" id="PF04306">
    <property type="entry name" value="DUF456"/>
    <property type="match status" value="1"/>
</dbReference>
<dbReference type="Proteomes" id="UP000199112">
    <property type="component" value="Unassembled WGS sequence"/>
</dbReference>
<feature type="transmembrane region" description="Helical" evidence="1">
    <location>
        <begin position="51"/>
        <end position="74"/>
    </location>
</feature>
<keyword evidence="1" id="KW-1133">Transmembrane helix</keyword>
<feature type="transmembrane region" description="Helical" evidence="1">
    <location>
        <begin position="129"/>
        <end position="160"/>
    </location>
</feature>
<protein>
    <recommendedName>
        <fullName evidence="4">DUF456 domain-containing protein</fullName>
    </recommendedName>
</protein>
<dbReference type="PANTHER" id="PTHR39165:SF1">
    <property type="entry name" value="DUF456 DOMAIN-CONTAINING PROTEIN"/>
    <property type="match status" value="1"/>
</dbReference>
<sequence length="161" mass="16335">MVDAVTMVAVALLVGGVVGTLVPIVPGGLLSLSGVYLYWWASGFAEPGTITLGILTVLGVVTLFAEFFAGALAARVGGASWTTTTIAGVVAIVSLLVVGPVGLLIGLFGTVFVVEYLRRGDANHSARSALFATVGTLASSAIQAMLTATMLFVFVVSVFAL</sequence>
<reference evidence="3" key="1">
    <citation type="submission" date="2016-10" db="EMBL/GenBank/DDBJ databases">
        <authorList>
            <person name="Varghese N."/>
            <person name="Submissions S."/>
        </authorList>
    </citation>
    <scope>NUCLEOTIDE SEQUENCE [LARGE SCALE GENOMIC DNA]</scope>
    <source>
        <strain evidence="3">CGMCC 1.8981</strain>
    </source>
</reference>
<evidence type="ECO:0008006" key="4">
    <source>
        <dbReference type="Google" id="ProtNLM"/>
    </source>
</evidence>
<organism evidence="2 3">
    <name type="scientific">Natronorubrum sediminis</name>
    <dbReference type="NCBI Taxonomy" id="640943"/>
    <lineage>
        <taxon>Archaea</taxon>
        <taxon>Methanobacteriati</taxon>
        <taxon>Methanobacteriota</taxon>
        <taxon>Stenosarchaea group</taxon>
        <taxon>Halobacteria</taxon>
        <taxon>Halobacteriales</taxon>
        <taxon>Natrialbaceae</taxon>
        <taxon>Natronorubrum</taxon>
    </lineage>
</organism>
<dbReference type="EMBL" id="FNWL01000002">
    <property type="protein sequence ID" value="SEH15397.1"/>
    <property type="molecule type" value="Genomic_DNA"/>
</dbReference>
<dbReference type="PANTHER" id="PTHR39165">
    <property type="entry name" value="IG HYPOTHETICAL 17883"/>
    <property type="match status" value="1"/>
</dbReference>
<proteinExistence type="predicted"/>
<feature type="transmembrane region" description="Helical" evidence="1">
    <location>
        <begin position="6"/>
        <end position="39"/>
    </location>
</feature>
<evidence type="ECO:0000256" key="1">
    <source>
        <dbReference type="SAM" id="Phobius"/>
    </source>
</evidence>
<dbReference type="OrthoDB" id="206263at2157"/>